<keyword evidence="6" id="KW-0614">Plasmid</keyword>
<dbReference type="Pfam" id="PF01625">
    <property type="entry name" value="PMSR"/>
    <property type="match status" value="1"/>
</dbReference>
<reference evidence="6 7" key="1">
    <citation type="submission" date="2018-10" db="EMBL/GenBank/DDBJ databases">
        <title>Rhizobium etli, R. leguminosarum and a new Rhizobium genospecies from Phaseolus dumosus.</title>
        <authorList>
            <person name="Ramirez-Puebla S.T."/>
            <person name="Rogel-Hernandez M.A."/>
            <person name="Guerrero G."/>
            <person name="Ormeno-Orrillo E."/>
            <person name="Martinez-Romero J.C."/>
            <person name="Negrete-Yankelevich S."/>
            <person name="Martinez-Romero E."/>
        </authorList>
    </citation>
    <scope>NUCLEOTIDE SEQUENCE [LARGE SCALE GENOMIC DNA]</scope>
    <source>
        <strain evidence="6 7">CCGE525</strain>
        <plasmid evidence="7">prccge525c</plasmid>
    </source>
</reference>
<evidence type="ECO:0000313" key="6">
    <source>
        <dbReference type="EMBL" id="AYG61655.1"/>
    </source>
</evidence>
<feature type="domain" description="Peptide methionine sulphoxide reductase MsrA" evidence="5">
    <location>
        <begin position="61"/>
        <end position="213"/>
    </location>
</feature>
<feature type="active site" evidence="4">
    <location>
        <position position="68"/>
    </location>
</feature>
<dbReference type="EC" id="1.8.4.11" evidence="4"/>
<evidence type="ECO:0000259" key="5">
    <source>
        <dbReference type="Pfam" id="PF01625"/>
    </source>
</evidence>
<dbReference type="NCBIfam" id="TIGR00401">
    <property type="entry name" value="msrA"/>
    <property type="match status" value="1"/>
</dbReference>
<proteinExistence type="inferred from homology"/>
<gene>
    <name evidence="4 6" type="primary">msrA</name>
    <name evidence="6" type="ORF">CCGE525_22420</name>
</gene>
<comment type="catalytic activity">
    <reaction evidence="2 4">
        <text>L-methionyl-[protein] + [thioredoxin]-disulfide + H2O = L-methionyl-(S)-S-oxide-[protein] + [thioredoxin]-dithiol</text>
        <dbReference type="Rhea" id="RHEA:14217"/>
        <dbReference type="Rhea" id="RHEA-COMP:10698"/>
        <dbReference type="Rhea" id="RHEA-COMP:10700"/>
        <dbReference type="Rhea" id="RHEA-COMP:12313"/>
        <dbReference type="Rhea" id="RHEA-COMP:12315"/>
        <dbReference type="ChEBI" id="CHEBI:15377"/>
        <dbReference type="ChEBI" id="CHEBI:16044"/>
        <dbReference type="ChEBI" id="CHEBI:29950"/>
        <dbReference type="ChEBI" id="CHEBI:44120"/>
        <dbReference type="ChEBI" id="CHEBI:50058"/>
        <dbReference type="EC" id="1.8.4.11"/>
    </reaction>
</comment>
<evidence type="ECO:0000256" key="1">
    <source>
        <dbReference type="ARBA" id="ARBA00023002"/>
    </source>
</evidence>
<dbReference type="GO" id="GO:0008113">
    <property type="term" value="F:peptide-methionine (S)-S-oxide reductase activity"/>
    <property type="evidence" value="ECO:0007669"/>
    <property type="project" value="UniProtKB-UniRule"/>
</dbReference>
<dbReference type="PANTHER" id="PTHR43774">
    <property type="entry name" value="PEPTIDE METHIONINE SULFOXIDE REDUCTASE"/>
    <property type="match status" value="1"/>
</dbReference>
<sequence>MQSRTHSRFITRFGTLRPVLVAGGLLGFFGAPLLGNSSAAEEPRLVPPAIHDAANATGPQTAVFAGGCFWGMQGVFQHVEGVIAATSGYAGGSAETANYELTESGTTGHAEAIQIVFDPKTISYSKLLQIYFSVAHDPTQVNRQGPDSGTQYRSAIFPVDAEQQKVASDYIAQLETAHVFKAKIATTIEPGKPFYKAEAYHQDYMANNPSQLYIAINEQPKVDNLRKLFPQSFREKPVLISDQQG</sequence>
<dbReference type="GO" id="GO:0033744">
    <property type="term" value="F:L-methionine:thioredoxin-disulfide S-oxidoreductase activity"/>
    <property type="evidence" value="ECO:0007669"/>
    <property type="project" value="RHEA"/>
</dbReference>
<dbReference type="PANTHER" id="PTHR43774:SF1">
    <property type="entry name" value="PEPTIDE METHIONINE SULFOXIDE REDUCTASE MSRA 2"/>
    <property type="match status" value="1"/>
</dbReference>
<dbReference type="KEGG" id="rjg:CCGE525_22420"/>
<evidence type="ECO:0000256" key="3">
    <source>
        <dbReference type="ARBA" id="ARBA00048782"/>
    </source>
</evidence>
<dbReference type="Proteomes" id="UP000282195">
    <property type="component" value="Plasmid pRCCGE525c"/>
</dbReference>
<evidence type="ECO:0000256" key="4">
    <source>
        <dbReference type="HAMAP-Rule" id="MF_01401"/>
    </source>
</evidence>
<dbReference type="Gene3D" id="3.30.1060.10">
    <property type="entry name" value="Peptide methionine sulphoxide reductase MsrA"/>
    <property type="match status" value="1"/>
</dbReference>
<geneLocation type="plasmid" evidence="7">
    <name>prccge525c</name>
</geneLocation>
<dbReference type="SUPFAM" id="SSF55068">
    <property type="entry name" value="Peptide methionine sulfoxide reductase"/>
    <property type="match status" value="1"/>
</dbReference>
<dbReference type="OrthoDB" id="4174719at2"/>
<dbReference type="EMBL" id="CP032695">
    <property type="protein sequence ID" value="AYG61655.1"/>
    <property type="molecule type" value="Genomic_DNA"/>
</dbReference>
<dbReference type="RefSeq" id="WP_120706599.1">
    <property type="nucleotide sequence ID" value="NZ_CP032695.1"/>
</dbReference>
<dbReference type="HAMAP" id="MF_01401">
    <property type="entry name" value="MsrA"/>
    <property type="match status" value="1"/>
</dbReference>
<dbReference type="AlphaFoldDB" id="A0A387FWQ3"/>
<keyword evidence="1 4" id="KW-0560">Oxidoreductase</keyword>
<evidence type="ECO:0000313" key="7">
    <source>
        <dbReference type="Proteomes" id="UP000282195"/>
    </source>
</evidence>
<dbReference type="InterPro" id="IPR036509">
    <property type="entry name" value="Met_Sox_Rdtase_MsrA_sf"/>
</dbReference>
<dbReference type="InterPro" id="IPR002569">
    <property type="entry name" value="Met_Sox_Rdtase_MsrA_dom"/>
</dbReference>
<comment type="function">
    <text evidence="4">Has an important function as a repair enzyme for proteins that have been inactivated by oxidation. Catalyzes the reversible oxidation-reduction of methionine sulfoxide in proteins to methionine.</text>
</comment>
<protein>
    <recommendedName>
        <fullName evidence="4">Peptide methionine sulfoxide reductase MsrA</fullName>
        <shortName evidence="4">Protein-methionine-S-oxide reductase</shortName>
        <ecNumber evidence="4">1.8.4.11</ecNumber>
    </recommendedName>
    <alternativeName>
        <fullName evidence="4">Peptide-methionine (S)-S-oxide reductase</fullName>
        <shortName evidence="4">Peptide Met(O) reductase</shortName>
    </alternativeName>
</protein>
<keyword evidence="7" id="KW-1185">Reference proteome</keyword>
<name>A0A387FWQ3_9HYPH</name>
<evidence type="ECO:0000256" key="2">
    <source>
        <dbReference type="ARBA" id="ARBA00047806"/>
    </source>
</evidence>
<comment type="catalytic activity">
    <reaction evidence="3 4">
        <text>[thioredoxin]-disulfide + L-methionine + H2O = L-methionine (S)-S-oxide + [thioredoxin]-dithiol</text>
        <dbReference type="Rhea" id="RHEA:19993"/>
        <dbReference type="Rhea" id="RHEA-COMP:10698"/>
        <dbReference type="Rhea" id="RHEA-COMP:10700"/>
        <dbReference type="ChEBI" id="CHEBI:15377"/>
        <dbReference type="ChEBI" id="CHEBI:29950"/>
        <dbReference type="ChEBI" id="CHEBI:50058"/>
        <dbReference type="ChEBI" id="CHEBI:57844"/>
        <dbReference type="ChEBI" id="CHEBI:58772"/>
        <dbReference type="EC" id="1.8.4.11"/>
    </reaction>
</comment>
<comment type="similarity">
    <text evidence="4">Belongs to the MsrA Met sulfoxide reductase family.</text>
</comment>
<accession>A0A387FWQ3</accession>
<organism evidence="6 7">
    <name type="scientific">Rhizobium jaguaris</name>
    <dbReference type="NCBI Taxonomy" id="1312183"/>
    <lineage>
        <taxon>Bacteria</taxon>
        <taxon>Pseudomonadati</taxon>
        <taxon>Pseudomonadota</taxon>
        <taxon>Alphaproteobacteria</taxon>
        <taxon>Hyphomicrobiales</taxon>
        <taxon>Rhizobiaceae</taxon>
        <taxon>Rhizobium/Agrobacterium group</taxon>
        <taxon>Rhizobium</taxon>
    </lineage>
</organism>